<keyword evidence="3" id="KW-1185">Reference proteome</keyword>
<evidence type="ECO:0000256" key="1">
    <source>
        <dbReference type="SAM" id="MobiDB-lite"/>
    </source>
</evidence>
<comment type="caution">
    <text evidence="2">The sequence shown here is derived from an EMBL/GenBank/DDBJ whole genome shotgun (WGS) entry which is preliminary data.</text>
</comment>
<sequence length="83" mass="9165">MFYRADDPVAYTDVYDNVWLALAHLIQQARGLSKIIGFHGEPKDDGPPPKRVKGDDEKEGEGGQQVMGLQMVGVGVPVLQMHF</sequence>
<dbReference type="Proteomes" id="UP000807342">
    <property type="component" value="Unassembled WGS sequence"/>
</dbReference>
<name>A0A9P5X352_9AGAR</name>
<feature type="region of interest" description="Disordered" evidence="1">
    <location>
        <begin position="37"/>
        <end position="63"/>
    </location>
</feature>
<reference evidence="2" key="1">
    <citation type="submission" date="2020-11" db="EMBL/GenBank/DDBJ databases">
        <authorList>
            <consortium name="DOE Joint Genome Institute"/>
            <person name="Ahrendt S."/>
            <person name="Riley R."/>
            <person name="Andreopoulos W."/>
            <person name="Labutti K."/>
            <person name="Pangilinan J."/>
            <person name="Ruiz-Duenas F.J."/>
            <person name="Barrasa J.M."/>
            <person name="Sanchez-Garcia M."/>
            <person name="Camarero S."/>
            <person name="Miyauchi S."/>
            <person name="Serrano A."/>
            <person name="Linde D."/>
            <person name="Babiker R."/>
            <person name="Drula E."/>
            <person name="Ayuso-Fernandez I."/>
            <person name="Pacheco R."/>
            <person name="Padilla G."/>
            <person name="Ferreira P."/>
            <person name="Barriuso J."/>
            <person name="Kellner H."/>
            <person name="Castanera R."/>
            <person name="Alfaro M."/>
            <person name="Ramirez L."/>
            <person name="Pisabarro A.G."/>
            <person name="Kuo A."/>
            <person name="Tritt A."/>
            <person name="Lipzen A."/>
            <person name="He G."/>
            <person name="Yan M."/>
            <person name="Ng V."/>
            <person name="Cullen D."/>
            <person name="Martin F."/>
            <person name="Rosso M.-N."/>
            <person name="Henrissat B."/>
            <person name="Hibbett D."/>
            <person name="Martinez A.T."/>
            <person name="Grigoriev I.V."/>
        </authorList>
    </citation>
    <scope>NUCLEOTIDE SEQUENCE</scope>
    <source>
        <strain evidence="2">MF-IS2</strain>
    </source>
</reference>
<evidence type="ECO:0000313" key="3">
    <source>
        <dbReference type="Proteomes" id="UP000807342"/>
    </source>
</evidence>
<accession>A0A9P5X352</accession>
<protein>
    <submittedName>
        <fullName evidence="2">Uncharacterized protein</fullName>
    </submittedName>
</protein>
<dbReference type="EMBL" id="MU151643">
    <property type="protein sequence ID" value="KAF9442385.1"/>
    <property type="molecule type" value="Genomic_DNA"/>
</dbReference>
<dbReference type="AlphaFoldDB" id="A0A9P5X352"/>
<evidence type="ECO:0000313" key="2">
    <source>
        <dbReference type="EMBL" id="KAF9442385.1"/>
    </source>
</evidence>
<feature type="compositionally biased region" description="Basic and acidic residues" evidence="1">
    <location>
        <begin position="40"/>
        <end position="56"/>
    </location>
</feature>
<gene>
    <name evidence="2" type="ORF">P691DRAFT_765272</name>
</gene>
<organism evidence="2 3">
    <name type="scientific">Macrolepiota fuliginosa MF-IS2</name>
    <dbReference type="NCBI Taxonomy" id="1400762"/>
    <lineage>
        <taxon>Eukaryota</taxon>
        <taxon>Fungi</taxon>
        <taxon>Dikarya</taxon>
        <taxon>Basidiomycota</taxon>
        <taxon>Agaricomycotina</taxon>
        <taxon>Agaricomycetes</taxon>
        <taxon>Agaricomycetidae</taxon>
        <taxon>Agaricales</taxon>
        <taxon>Agaricineae</taxon>
        <taxon>Agaricaceae</taxon>
        <taxon>Macrolepiota</taxon>
    </lineage>
</organism>
<proteinExistence type="predicted"/>